<accession>A0ABW0ZNY6</accession>
<reference evidence="3" key="1">
    <citation type="journal article" date="2019" name="Int. J. Syst. Evol. Microbiol.">
        <title>The Global Catalogue of Microorganisms (GCM) 10K type strain sequencing project: providing services to taxonomists for standard genome sequencing and annotation.</title>
        <authorList>
            <consortium name="The Broad Institute Genomics Platform"/>
            <consortium name="The Broad Institute Genome Sequencing Center for Infectious Disease"/>
            <person name="Wu L."/>
            <person name="Ma J."/>
        </authorList>
    </citation>
    <scope>NUCLEOTIDE SEQUENCE [LARGE SCALE GENOMIC DNA]</scope>
    <source>
        <strain evidence="3">KCTC 42087</strain>
    </source>
</reference>
<protein>
    <submittedName>
        <fullName evidence="2">Uncharacterized protein</fullName>
    </submittedName>
</protein>
<evidence type="ECO:0000313" key="3">
    <source>
        <dbReference type="Proteomes" id="UP001596074"/>
    </source>
</evidence>
<comment type="caution">
    <text evidence="2">The sequence shown here is derived from an EMBL/GenBank/DDBJ whole genome shotgun (WGS) entry which is preliminary data.</text>
</comment>
<organism evidence="2 3">
    <name type="scientific">Actinomadura rugatobispora</name>
    <dbReference type="NCBI Taxonomy" id="1994"/>
    <lineage>
        <taxon>Bacteria</taxon>
        <taxon>Bacillati</taxon>
        <taxon>Actinomycetota</taxon>
        <taxon>Actinomycetes</taxon>
        <taxon>Streptosporangiales</taxon>
        <taxon>Thermomonosporaceae</taxon>
        <taxon>Actinomadura</taxon>
    </lineage>
</organism>
<dbReference type="RefSeq" id="WP_378278934.1">
    <property type="nucleotide sequence ID" value="NZ_JBHSON010000001.1"/>
</dbReference>
<feature type="region of interest" description="Disordered" evidence="1">
    <location>
        <begin position="74"/>
        <end position="104"/>
    </location>
</feature>
<feature type="compositionally biased region" description="Acidic residues" evidence="1">
    <location>
        <begin position="77"/>
        <end position="87"/>
    </location>
</feature>
<dbReference type="EMBL" id="JBHSON010000001">
    <property type="protein sequence ID" value="MFC5744088.1"/>
    <property type="molecule type" value="Genomic_DNA"/>
</dbReference>
<dbReference type="Proteomes" id="UP001596074">
    <property type="component" value="Unassembled WGS sequence"/>
</dbReference>
<proteinExistence type="predicted"/>
<sequence>MRSALSGVCASTSLGRRLAEHIKAHPPVDVTLPWRNPEGGRRITARLLFVREDGRPWHRQTYTFSWHKARRAAGAEETPEDFLEPAEDTSRVRSALDVTPGGTR</sequence>
<keyword evidence="3" id="KW-1185">Reference proteome</keyword>
<name>A0ABW0ZNY6_9ACTN</name>
<gene>
    <name evidence="2" type="ORF">ACFPZN_00520</name>
</gene>
<evidence type="ECO:0000313" key="2">
    <source>
        <dbReference type="EMBL" id="MFC5744088.1"/>
    </source>
</evidence>
<evidence type="ECO:0000256" key="1">
    <source>
        <dbReference type="SAM" id="MobiDB-lite"/>
    </source>
</evidence>